<dbReference type="Pfam" id="PF09743">
    <property type="entry name" value="E3_UFM1_ligase"/>
    <property type="match status" value="1"/>
</dbReference>
<organism evidence="7">
    <name type="scientific">Albugo laibachii Nc14</name>
    <dbReference type="NCBI Taxonomy" id="890382"/>
    <lineage>
        <taxon>Eukaryota</taxon>
        <taxon>Sar</taxon>
        <taxon>Stramenopiles</taxon>
        <taxon>Oomycota</taxon>
        <taxon>Peronosporomycetes</taxon>
        <taxon>Albuginales</taxon>
        <taxon>Albuginaceae</taxon>
        <taxon>Albugo</taxon>
    </lineage>
</organism>
<feature type="domain" description="E3 UFM1-protein ligase 1-like" evidence="6">
    <location>
        <begin position="542"/>
        <end position="686"/>
    </location>
</feature>
<dbReference type="EMBL" id="FR824130">
    <property type="protein sequence ID" value="CCA20073.1"/>
    <property type="molecule type" value="Genomic_DNA"/>
</dbReference>
<evidence type="ECO:0000256" key="4">
    <source>
        <dbReference type="SAM" id="MobiDB-lite"/>
    </source>
</evidence>
<dbReference type="GO" id="GO:1990592">
    <property type="term" value="P:protein K69-linked ufmylation"/>
    <property type="evidence" value="ECO:0007669"/>
    <property type="project" value="TreeGrafter"/>
</dbReference>
<feature type="compositionally biased region" description="Polar residues" evidence="4">
    <location>
        <begin position="378"/>
        <end position="397"/>
    </location>
</feature>
<accession>F0WFT9</accession>
<dbReference type="Pfam" id="PF23659">
    <property type="entry name" value="UFL1"/>
    <property type="match status" value="1"/>
</dbReference>
<dbReference type="InterPro" id="IPR056580">
    <property type="entry name" value="Ufl1_dom"/>
</dbReference>
<dbReference type="Pfam" id="PF25870">
    <property type="entry name" value="WHD_UFL1_5th"/>
    <property type="match status" value="1"/>
</dbReference>
<dbReference type="InterPro" id="IPR056579">
    <property type="entry name" value="Ufl1_N"/>
</dbReference>
<gene>
    <name evidence="7" type="primary">AlNc14C85G5474</name>
    <name evidence="7" type="ORF">ALNC14_062160</name>
</gene>
<evidence type="ECO:0000259" key="6">
    <source>
        <dbReference type="Pfam" id="PF23659"/>
    </source>
</evidence>
<evidence type="ECO:0000259" key="5">
    <source>
        <dbReference type="Pfam" id="PF09743"/>
    </source>
</evidence>
<feature type="compositionally biased region" description="Basic and acidic residues" evidence="4">
    <location>
        <begin position="415"/>
        <end position="438"/>
    </location>
</feature>
<dbReference type="InterPro" id="IPR018611">
    <property type="entry name" value="Ufl1"/>
</dbReference>
<dbReference type="PANTHER" id="PTHR31057:SF0">
    <property type="entry name" value="E3 UFM1-PROTEIN LIGASE 1"/>
    <property type="match status" value="1"/>
</dbReference>
<protein>
    <submittedName>
        <fullName evidence="7">Uncharacterized protein AlNc14C85G5474</fullName>
    </submittedName>
</protein>
<evidence type="ECO:0000256" key="3">
    <source>
        <dbReference type="ARBA" id="ARBA00022786"/>
    </source>
</evidence>
<proteinExistence type="inferred from homology"/>
<keyword evidence="2" id="KW-0808">Transferase</keyword>
<evidence type="ECO:0000256" key="1">
    <source>
        <dbReference type="ARBA" id="ARBA00010789"/>
    </source>
</evidence>
<dbReference type="GO" id="GO:0032434">
    <property type="term" value="P:regulation of proteasomal ubiquitin-dependent protein catabolic process"/>
    <property type="evidence" value="ECO:0007669"/>
    <property type="project" value="TreeGrafter"/>
</dbReference>
<evidence type="ECO:0000313" key="7">
    <source>
        <dbReference type="EMBL" id="CCA20073.1"/>
    </source>
</evidence>
<dbReference type="PANTHER" id="PTHR31057">
    <property type="entry name" value="E3 UFM1-PROTEIN LIGASE 1"/>
    <property type="match status" value="1"/>
</dbReference>
<sequence>MQVEIPSKILPVEELTRDWTEETILNILENVHLHSKFSFVVSGSRKEVITLSKLENELREQIDLHQGRVSIQVLTRILDVEQCAIENCVSNLVNSSKHTTGNDTEQKRFYIISGGEEVITNEYIDIITDEIGFILNEIGTLALSALSRDYNLSVEYLKEAVLSRLKPQFHKDAIHSHSYRKSQEAIIRGLFCATTRPLQIPNVARLYCLDEKLVLDCVHELIESHELQGVIRGREYLPHVFLEIQQSQIFSFFQDNRFIEHARATKMKVHRPFDYIKKQHPDAIELENVIISESLFLQLEGAIDLAIQEKYFVDVRAVLPSALETADCALLLGSSLAGSASDHSIVISDVFAVSREFLKSFEAYLVLDAEEKAKKAAGSQNGVTIRSQNVMTDSENCVENDPKDRPSKGPRSKCRGSETGKGERALKDRKYRSEDRNKGRVAPVSEDSSGKKGRKPSKRNDRNALDLLSSKQSALSISLTSSEVHSLLRAWDTRLEDEDEELLDGLFDHFSSFISKTYHESLEKELQSNFRGDAVALRSIRKAFEDKFDDVYSSLLIFEMGLHKIQVCADESTEAVKALEAICDHLSNSVGLELCIMITRFIATEHELDLEHIPRFTSSESSTKTPIPPPTKLSDGNKKLLEENLDQAMAHCVIQFWCLATGPRFNDFMCHIPLIMNALNIPMRKLDRKKKRQLIFNYRHKVVAQLEKYMQTDSCQIAPAVALVLQLFFQKCTGFCIELPTEETAYTQFILNCFRAGVAAHVSKEIDEFLLLVNDLSQSDAISDEQKKIWKEALNRVRNVCIEKDVVIQ</sequence>
<dbReference type="AlphaFoldDB" id="F0WFT9"/>
<dbReference type="GO" id="GO:0034976">
    <property type="term" value="P:response to endoplasmic reticulum stress"/>
    <property type="evidence" value="ECO:0007669"/>
    <property type="project" value="TreeGrafter"/>
</dbReference>
<dbReference type="GO" id="GO:0005789">
    <property type="term" value="C:endoplasmic reticulum membrane"/>
    <property type="evidence" value="ECO:0007669"/>
    <property type="project" value="TreeGrafter"/>
</dbReference>
<feature type="region of interest" description="Disordered" evidence="4">
    <location>
        <begin position="377"/>
        <end position="464"/>
    </location>
</feature>
<dbReference type="GO" id="GO:0061666">
    <property type="term" value="F:UFM1 ligase activity"/>
    <property type="evidence" value="ECO:0007669"/>
    <property type="project" value="InterPro"/>
</dbReference>
<comment type="similarity">
    <text evidence="1">Belongs to the UFL1 family.</text>
</comment>
<feature type="domain" description="E3 UFM1-protein ligase 1-like N-terminal" evidence="5">
    <location>
        <begin position="20"/>
        <end position="275"/>
    </location>
</feature>
<reference evidence="7" key="1">
    <citation type="journal article" date="2011" name="PLoS Biol.">
        <title>Gene gain and loss during evolution of obligate parasitism in the white rust pathogen of Arabidopsis thaliana.</title>
        <authorList>
            <person name="Kemen E."/>
            <person name="Gardiner A."/>
            <person name="Schultz-Larsen T."/>
            <person name="Kemen A.C."/>
            <person name="Balmuth A.L."/>
            <person name="Robert-Seilaniantz A."/>
            <person name="Bailey K."/>
            <person name="Holub E."/>
            <person name="Studholme D.J."/>
            <person name="Maclean D."/>
            <person name="Jones J.D."/>
        </authorList>
    </citation>
    <scope>NUCLEOTIDE SEQUENCE</scope>
</reference>
<evidence type="ECO:0000256" key="2">
    <source>
        <dbReference type="ARBA" id="ARBA00022679"/>
    </source>
</evidence>
<keyword evidence="3" id="KW-0833">Ubl conjugation pathway</keyword>
<name>F0WFT9_9STRA</name>
<dbReference type="HOGENOM" id="CLU_012417_1_1_1"/>
<reference evidence="7" key="2">
    <citation type="submission" date="2011-02" db="EMBL/GenBank/DDBJ databases">
        <authorList>
            <person name="MacLean D."/>
        </authorList>
    </citation>
    <scope>NUCLEOTIDE SEQUENCE</scope>
</reference>